<evidence type="ECO:0000313" key="8">
    <source>
        <dbReference type="EMBL" id="TDD82686.1"/>
    </source>
</evidence>
<gene>
    <name evidence="8" type="ORF">E1298_22350</name>
</gene>
<protein>
    <submittedName>
        <fullName evidence="8">Histidine decarboxylase</fullName>
    </submittedName>
</protein>
<dbReference type="GO" id="GO:0004058">
    <property type="term" value="F:aromatic-L-amino-acid decarboxylase activity"/>
    <property type="evidence" value="ECO:0007669"/>
    <property type="project" value="UniProtKB-ARBA"/>
</dbReference>
<comment type="similarity">
    <text evidence="2 7">Belongs to the group II decarboxylase family.</text>
</comment>
<dbReference type="AlphaFoldDB" id="A0A4R5BD59"/>
<dbReference type="InterPro" id="IPR002129">
    <property type="entry name" value="PyrdxlP-dep_de-COase"/>
</dbReference>
<keyword evidence="3" id="KW-0210">Decarboxylase</keyword>
<dbReference type="InterPro" id="IPR015424">
    <property type="entry name" value="PyrdxlP-dep_Trfase"/>
</dbReference>
<keyword evidence="4 6" id="KW-0663">Pyridoxal phosphate</keyword>
<dbReference type="InterPro" id="IPR051151">
    <property type="entry name" value="Group_II_Decarboxylase"/>
</dbReference>
<evidence type="ECO:0000256" key="6">
    <source>
        <dbReference type="PIRSR" id="PIRSR602129-50"/>
    </source>
</evidence>
<dbReference type="SMR" id="A0A4R5BD59"/>
<dbReference type="OrthoDB" id="3335676at2"/>
<accession>A0A4R5BD59</accession>
<reference evidence="8 9" key="1">
    <citation type="submission" date="2019-03" db="EMBL/GenBank/DDBJ databases">
        <title>Draft genome sequences of novel Actinobacteria.</title>
        <authorList>
            <person name="Sahin N."/>
            <person name="Ay H."/>
            <person name="Saygin H."/>
        </authorList>
    </citation>
    <scope>NUCLEOTIDE SEQUENCE [LARGE SCALE GENOMIC DNA]</scope>
    <source>
        <strain evidence="8 9">H3C3</strain>
    </source>
</reference>
<organism evidence="8 9">
    <name type="scientific">Actinomadura rubrisoli</name>
    <dbReference type="NCBI Taxonomy" id="2530368"/>
    <lineage>
        <taxon>Bacteria</taxon>
        <taxon>Bacillati</taxon>
        <taxon>Actinomycetota</taxon>
        <taxon>Actinomycetes</taxon>
        <taxon>Streptosporangiales</taxon>
        <taxon>Thermomonosporaceae</taxon>
        <taxon>Actinomadura</taxon>
    </lineage>
</organism>
<sequence>MTPPAPVTDEDFRLGDDAFSDQARRAVLDRLGDHLETQSRRFLGYQANQSITGTEPLARFLSLHLNNAGDPFVENTVTTHTRWLERAVLDYYARLWHARVPADRTRARADDYWGYVLSMGSTEGNLYALWSARDYLDGNALVGDEESSSRTTYIKAAHPDDGPNAYTPVAFFSEDTHYSHLKGMRVLDIPTFYDLGADRYPGQCPIRVAGRSSKGWPIGVPSAGGDDGPGAVDVDALARLVEFFAAKGHPALICFNAGSTFKGACDDVAGACARLRPIFARYGLDRRKVHFDPDDPEAHDVRQGFWVHVDAALGGTYLPYLEQAHRAGMLHSGPPVFDFRVPEVASIVTSGHKYPGSPVPTGLLLMKSGHQLRPPSDPAVISSPDTTFAGSRSGLACVILWNHLAQHSTCDHLRTAVRAVGLADYAAARLRVLSDELAARGEPGAEDGIHVGHTEQSLSVWFRRPCRELVMKYSLACVPFNRGGTRVDVSHIYVMPHVTAQLINDLVADLSRPGAFDRSCD</sequence>
<dbReference type="InterPro" id="IPR015421">
    <property type="entry name" value="PyrdxlP-dep_Trfase_major"/>
</dbReference>
<evidence type="ECO:0000256" key="7">
    <source>
        <dbReference type="RuleBase" id="RU000382"/>
    </source>
</evidence>
<evidence type="ECO:0000256" key="1">
    <source>
        <dbReference type="ARBA" id="ARBA00001933"/>
    </source>
</evidence>
<dbReference type="Proteomes" id="UP000294513">
    <property type="component" value="Unassembled WGS sequence"/>
</dbReference>
<evidence type="ECO:0000256" key="4">
    <source>
        <dbReference type="ARBA" id="ARBA00022898"/>
    </source>
</evidence>
<dbReference type="GO" id="GO:0030170">
    <property type="term" value="F:pyridoxal phosphate binding"/>
    <property type="evidence" value="ECO:0007669"/>
    <property type="project" value="InterPro"/>
</dbReference>
<feature type="modified residue" description="N6-(pyridoxal phosphate)lysine" evidence="6">
    <location>
        <position position="353"/>
    </location>
</feature>
<dbReference type="Gene3D" id="3.40.640.10">
    <property type="entry name" value="Type I PLP-dependent aspartate aminotransferase-like (Major domain)"/>
    <property type="match status" value="1"/>
</dbReference>
<proteinExistence type="inferred from homology"/>
<name>A0A4R5BD59_9ACTN</name>
<dbReference type="Pfam" id="PF00282">
    <property type="entry name" value="Pyridoxal_deC"/>
    <property type="match status" value="1"/>
</dbReference>
<dbReference type="PANTHER" id="PTHR46101">
    <property type="match status" value="1"/>
</dbReference>
<evidence type="ECO:0000256" key="3">
    <source>
        <dbReference type="ARBA" id="ARBA00022793"/>
    </source>
</evidence>
<dbReference type="EMBL" id="SMKU01000121">
    <property type="protein sequence ID" value="TDD82686.1"/>
    <property type="molecule type" value="Genomic_DNA"/>
</dbReference>
<keyword evidence="9" id="KW-1185">Reference proteome</keyword>
<comment type="caution">
    <text evidence="8">The sequence shown here is derived from an EMBL/GenBank/DDBJ whole genome shotgun (WGS) entry which is preliminary data.</text>
</comment>
<dbReference type="SUPFAM" id="SSF53383">
    <property type="entry name" value="PLP-dependent transferases"/>
    <property type="match status" value="1"/>
</dbReference>
<keyword evidence="5 7" id="KW-0456">Lyase</keyword>
<dbReference type="GO" id="GO:0019752">
    <property type="term" value="P:carboxylic acid metabolic process"/>
    <property type="evidence" value="ECO:0007669"/>
    <property type="project" value="InterPro"/>
</dbReference>
<evidence type="ECO:0000256" key="5">
    <source>
        <dbReference type="ARBA" id="ARBA00023239"/>
    </source>
</evidence>
<dbReference type="RefSeq" id="WP_131896309.1">
    <property type="nucleotide sequence ID" value="NZ_SMKU01000121.1"/>
</dbReference>
<dbReference type="PANTHER" id="PTHR46101:SF18">
    <property type="entry name" value="HISTIDINE DECARBOXYLASE"/>
    <property type="match status" value="1"/>
</dbReference>
<comment type="cofactor">
    <cofactor evidence="1 6 7">
        <name>pyridoxal 5'-phosphate</name>
        <dbReference type="ChEBI" id="CHEBI:597326"/>
    </cofactor>
</comment>
<evidence type="ECO:0000313" key="9">
    <source>
        <dbReference type="Proteomes" id="UP000294513"/>
    </source>
</evidence>
<evidence type="ECO:0000256" key="2">
    <source>
        <dbReference type="ARBA" id="ARBA00009533"/>
    </source>
</evidence>